<dbReference type="EMBL" id="ACJX03000001">
    <property type="protein sequence ID" value="KRT36410.1"/>
    <property type="molecule type" value="Genomic_DNA"/>
</dbReference>
<dbReference type="GO" id="GO:0004794">
    <property type="term" value="F:threonine deaminase activity"/>
    <property type="evidence" value="ECO:0007669"/>
    <property type="project" value="TreeGrafter"/>
</dbReference>
<dbReference type="PANTHER" id="PTHR48078:SF6">
    <property type="entry name" value="L-THREONINE DEHYDRATASE CATABOLIC TDCB"/>
    <property type="match status" value="1"/>
</dbReference>
<dbReference type="InterPro" id="IPR001926">
    <property type="entry name" value="TrpB-like_PALP"/>
</dbReference>
<comment type="cofactor">
    <cofactor evidence="1">
        <name>pyridoxal 5'-phosphate</name>
        <dbReference type="ChEBI" id="CHEBI:597326"/>
    </cofactor>
</comment>
<dbReference type="GO" id="GO:0006565">
    <property type="term" value="P:L-serine catabolic process"/>
    <property type="evidence" value="ECO:0007669"/>
    <property type="project" value="TreeGrafter"/>
</dbReference>
<evidence type="ECO:0000256" key="3">
    <source>
        <dbReference type="ARBA" id="ARBA00023239"/>
    </source>
</evidence>
<feature type="domain" description="Tryptophan synthase beta chain-like PALP" evidence="4">
    <location>
        <begin position="27"/>
        <end position="320"/>
    </location>
</feature>
<evidence type="ECO:0000259" key="4">
    <source>
        <dbReference type="Pfam" id="PF00291"/>
    </source>
</evidence>
<accession>A0A0T5XDI6</accession>
<dbReference type="InterPro" id="IPR050147">
    <property type="entry name" value="Ser/Thr_Dehydratase"/>
</dbReference>
<evidence type="ECO:0000313" key="5">
    <source>
        <dbReference type="EMBL" id="KRT36410.1"/>
    </source>
</evidence>
<reference evidence="6" key="1">
    <citation type="submission" date="2012-09" db="EMBL/GenBank/DDBJ databases">
        <authorList>
            <person name="Weinstock G."/>
            <person name="Sodergren E."/>
            <person name="Clifton S."/>
            <person name="Fulton L."/>
            <person name="Fulton B."/>
            <person name="Courtney L."/>
            <person name="Fronick C."/>
            <person name="Harrison M."/>
            <person name="Strong C."/>
            <person name="Farmer C."/>
            <person name="Delehaunty K."/>
            <person name="Markovic C."/>
            <person name="Hall O."/>
            <person name="Minx P."/>
            <person name="Tomlinson C."/>
            <person name="Mitreva M."/>
            <person name="Nelson J."/>
            <person name="Hou S."/>
            <person name="Wollam A."/>
            <person name="Pepin K.H."/>
            <person name="Johnson M."/>
            <person name="Bhonagiri V."/>
            <person name="Nash W.E."/>
            <person name="Suruliraj S."/>
            <person name="Warren W."/>
            <person name="Chinwalla A."/>
            <person name="Mardis E.R."/>
            <person name="Wilson R.K."/>
        </authorList>
    </citation>
    <scope>NUCLEOTIDE SEQUENCE [LARGE SCALE GENOMIC DNA]</scope>
    <source>
        <strain evidence="6">OS1</strain>
    </source>
</reference>
<dbReference type="eggNOG" id="COG1171">
    <property type="taxonomic scope" value="Bacteria"/>
</dbReference>
<dbReference type="Gene3D" id="3.40.50.1100">
    <property type="match status" value="2"/>
</dbReference>
<dbReference type="AlphaFoldDB" id="A0A0T5XDI6"/>
<protein>
    <submittedName>
        <fullName evidence="5">Pyridoxal-phosphate dependent protein</fullName>
    </submittedName>
</protein>
<dbReference type="GO" id="GO:0006567">
    <property type="term" value="P:L-threonine catabolic process"/>
    <property type="evidence" value="ECO:0007669"/>
    <property type="project" value="TreeGrafter"/>
</dbReference>
<dbReference type="CDD" id="cd01562">
    <property type="entry name" value="Thr-dehyd"/>
    <property type="match status" value="1"/>
</dbReference>
<organism evidence="5 6">
    <name type="scientific">Acetomicrobium hydrogeniformans ATCC BAA-1850</name>
    <dbReference type="NCBI Taxonomy" id="592015"/>
    <lineage>
        <taxon>Bacteria</taxon>
        <taxon>Thermotogati</taxon>
        <taxon>Synergistota</taxon>
        <taxon>Synergistia</taxon>
        <taxon>Synergistales</taxon>
        <taxon>Acetomicrobiaceae</taxon>
        <taxon>Acetomicrobium</taxon>
    </lineage>
</organism>
<dbReference type="Pfam" id="PF00291">
    <property type="entry name" value="PALP"/>
    <property type="match status" value="1"/>
</dbReference>
<dbReference type="PANTHER" id="PTHR48078">
    <property type="entry name" value="THREONINE DEHYDRATASE, MITOCHONDRIAL-RELATED"/>
    <property type="match status" value="1"/>
</dbReference>
<dbReference type="GO" id="GO:0009097">
    <property type="term" value="P:isoleucine biosynthetic process"/>
    <property type="evidence" value="ECO:0007669"/>
    <property type="project" value="TreeGrafter"/>
</dbReference>
<dbReference type="GO" id="GO:0003941">
    <property type="term" value="F:L-serine ammonia-lyase activity"/>
    <property type="evidence" value="ECO:0007669"/>
    <property type="project" value="TreeGrafter"/>
</dbReference>
<sequence length="334" mass="35873">MKAESHSICSHTIDLNLLHIYEAKKRISPLVRHTPLVKSDPLSTLFDHDVFLKLEFLQDPGAFKVRGATNKILSLSPTDRKRGVVTFSTGNHGLCTCWVAKKTDTPAVVCVSKRVAKLSPKRIEFMRALGAEVVVSGDTQDEAGEMAKELVATRGLTLIHPFDDPFVIAGQGTIGLELLEDEPSISSVLVPLSGGGLISGIALAMKSARASIKVIGVSIENAPVMYESIKAGHPIEMKEVDSIAESLLGGIGLDNRYTFEMVRDLVDEIVLVSEKEIENALSFTLENHHWLLEGAGVAGIAALLSNKASGTGKTAIILSGSNCEARSLLKQLQI</sequence>
<dbReference type="Proteomes" id="UP000005273">
    <property type="component" value="Unassembled WGS sequence"/>
</dbReference>
<dbReference type="OrthoDB" id="9811476at2"/>
<proteinExistence type="predicted"/>
<evidence type="ECO:0000256" key="1">
    <source>
        <dbReference type="ARBA" id="ARBA00001933"/>
    </source>
</evidence>
<dbReference type="RefSeq" id="WP_009200902.1">
    <property type="nucleotide sequence ID" value="NZ_ACJX03000001.1"/>
</dbReference>
<gene>
    <name evidence="5" type="ORF">HMPREF1705_03693</name>
</gene>
<name>A0A0T5XDI6_9BACT</name>
<dbReference type="STRING" id="592015.HMPREF1705_03693"/>
<evidence type="ECO:0000313" key="6">
    <source>
        <dbReference type="Proteomes" id="UP000005273"/>
    </source>
</evidence>
<dbReference type="InterPro" id="IPR036052">
    <property type="entry name" value="TrpB-like_PALP_sf"/>
</dbReference>
<evidence type="ECO:0000256" key="2">
    <source>
        <dbReference type="ARBA" id="ARBA00022898"/>
    </source>
</evidence>
<keyword evidence="6" id="KW-1185">Reference proteome</keyword>
<keyword evidence="2" id="KW-0663">Pyridoxal phosphate</keyword>
<dbReference type="SUPFAM" id="SSF53686">
    <property type="entry name" value="Tryptophan synthase beta subunit-like PLP-dependent enzymes"/>
    <property type="match status" value="1"/>
</dbReference>
<comment type="caution">
    <text evidence="5">The sequence shown here is derived from an EMBL/GenBank/DDBJ whole genome shotgun (WGS) entry which is preliminary data.</text>
</comment>
<keyword evidence="3" id="KW-0456">Lyase</keyword>